<evidence type="ECO:0000259" key="3">
    <source>
        <dbReference type="PROSITE" id="PS50085"/>
    </source>
</evidence>
<dbReference type="PANTHER" id="PTHR15711">
    <property type="entry name" value="RAP GTPASE-ACTIVATING PROTEIN"/>
    <property type="match status" value="1"/>
</dbReference>
<dbReference type="GO" id="GO:0005737">
    <property type="term" value="C:cytoplasm"/>
    <property type="evidence" value="ECO:0007669"/>
    <property type="project" value="TreeGrafter"/>
</dbReference>
<feature type="region of interest" description="Disordered" evidence="2">
    <location>
        <begin position="505"/>
        <end position="529"/>
    </location>
</feature>
<feature type="domain" description="Rap-GAP" evidence="3">
    <location>
        <begin position="235"/>
        <end position="451"/>
    </location>
</feature>
<dbReference type="InterPro" id="IPR003109">
    <property type="entry name" value="GoLoco_motif"/>
</dbReference>
<dbReference type="Proteomes" id="UP001295444">
    <property type="component" value="Chromosome 11"/>
</dbReference>
<dbReference type="Gene3D" id="3.40.50.11210">
    <property type="entry name" value="Rap/Ran-GAP"/>
    <property type="match status" value="1"/>
</dbReference>
<dbReference type="InterPro" id="IPR035974">
    <property type="entry name" value="Rap/Ran-GAP_sf"/>
</dbReference>
<organism evidence="4 5">
    <name type="scientific">Pelobates cultripes</name>
    <name type="common">Western spadefoot toad</name>
    <dbReference type="NCBI Taxonomy" id="61616"/>
    <lineage>
        <taxon>Eukaryota</taxon>
        <taxon>Metazoa</taxon>
        <taxon>Chordata</taxon>
        <taxon>Craniata</taxon>
        <taxon>Vertebrata</taxon>
        <taxon>Euteleostomi</taxon>
        <taxon>Amphibia</taxon>
        <taxon>Batrachia</taxon>
        <taxon>Anura</taxon>
        <taxon>Pelobatoidea</taxon>
        <taxon>Pelobatidae</taxon>
        <taxon>Pelobates</taxon>
    </lineage>
</organism>
<keyword evidence="5" id="KW-1185">Reference proteome</keyword>
<dbReference type="SUPFAM" id="SSF111347">
    <property type="entry name" value="Rap/Ran-GAP"/>
    <property type="match status" value="1"/>
</dbReference>
<proteinExistence type="predicted"/>
<dbReference type="InterPro" id="IPR050989">
    <property type="entry name" value="Rap1_Ran_GAP"/>
</dbReference>
<protein>
    <submittedName>
        <fullName evidence="4">Rap1 GTPase-activating 1-like isoform X5</fullName>
    </submittedName>
</protein>
<dbReference type="Pfam" id="PF02145">
    <property type="entry name" value="Rap_GAP"/>
    <property type="match status" value="1"/>
</dbReference>
<dbReference type="GO" id="GO:0005096">
    <property type="term" value="F:GTPase activator activity"/>
    <property type="evidence" value="ECO:0007669"/>
    <property type="project" value="UniProtKB-KW"/>
</dbReference>
<dbReference type="SMART" id="SM00390">
    <property type="entry name" value="GoLoco"/>
    <property type="match status" value="1"/>
</dbReference>
<dbReference type="AlphaFoldDB" id="A0AAD1TFH7"/>
<dbReference type="InterPro" id="IPR000331">
    <property type="entry name" value="Rap/Ran_GAP_dom"/>
</dbReference>
<dbReference type="PROSITE" id="PS50085">
    <property type="entry name" value="RAPGAP"/>
    <property type="match status" value="1"/>
</dbReference>
<evidence type="ECO:0000313" key="5">
    <source>
        <dbReference type="Proteomes" id="UP001295444"/>
    </source>
</evidence>
<evidence type="ECO:0000256" key="1">
    <source>
        <dbReference type="ARBA" id="ARBA00022468"/>
    </source>
</evidence>
<dbReference type="Pfam" id="PF02188">
    <property type="entry name" value="GoLoco"/>
    <property type="match status" value="1"/>
</dbReference>
<reference evidence="4" key="1">
    <citation type="submission" date="2022-03" db="EMBL/GenBank/DDBJ databases">
        <authorList>
            <person name="Alioto T."/>
            <person name="Alioto T."/>
            <person name="Gomez Garrido J."/>
        </authorList>
    </citation>
    <scope>NUCLEOTIDE SEQUENCE</scope>
</reference>
<evidence type="ECO:0000256" key="2">
    <source>
        <dbReference type="SAM" id="MobiDB-lite"/>
    </source>
</evidence>
<dbReference type="PANTHER" id="PTHR15711:SF3">
    <property type="entry name" value="RAP1 GTPASE-ACTIVATING PROTEIN 1"/>
    <property type="match status" value="1"/>
</dbReference>
<name>A0AAD1TFH7_PELCU</name>
<dbReference type="GO" id="GO:0051056">
    <property type="term" value="P:regulation of small GTPase mediated signal transduction"/>
    <property type="evidence" value="ECO:0007669"/>
    <property type="project" value="InterPro"/>
</dbReference>
<dbReference type="EMBL" id="OW240922">
    <property type="protein sequence ID" value="CAH2323088.1"/>
    <property type="molecule type" value="Genomic_DNA"/>
</dbReference>
<keyword evidence="1" id="KW-0343">GTPase activation</keyword>
<sequence length="529" mass="59537">MPCSLTKENCTYCERRHQHLYSVISMRRIGATELGDFIRGRSNRSLSAGIKPADLFEMIEKMQCSRLEDQRCVFPSPLKRKGDEAVHPGIHEVLKQGRPLPLLIPHPFGGYWIEGTSHSLPPPGSDLPVSNDRLQILQSDPTARFYRRHFLGKEHQNFCAKDPKLGALILSIKLEQKSERVRLILRSKSGTKHQLTELSNFSQFPSTVEMAQILCEDLAVDRFFPVLYLKASQLLVAFDEHLINNNFKFGVIYQKASQVNEAELFSNTEESLGFTEFLNFLGDTINLHNFKGFRGGLDVSQGQTGSESVYTRFRGNEIMFHVSTKLPYTPGDTQQLQRKRHIGNDIVAIVYQDDGAVFSPNIITSHFLHCFIAVQPDLSPSGDTLYKVSVTARNDVPKFGPALPSPAVFQKNQHFREFLLTKLINAEVSCYRAERFSKLQERTRAALIDTLYEELILHSQSVLGPMNEGAGGTADEGTVDKLENTTSGFLENFKSFSLALRSPQRSRDTLSRGCRSSSIAIESSSDEKR</sequence>
<evidence type="ECO:0000313" key="4">
    <source>
        <dbReference type="EMBL" id="CAH2323088.1"/>
    </source>
</evidence>
<accession>A0AAD1TFH7</accession>
<dbReference type="Pfam" id="PF21022">
    <property type="entry name" value="Rap-GAP_dimer"/>
    <property type="match status" value="1"/>
</dbReference>
<dbReference type="PROSITE" id="PS50877">
    <property type="entry name" value="GOLOCO"/>
    <property type="match status" value="1"/>
</dbReference>
<gene>
    <name evidence="4" type="ORF">PECUL_23A010276</name>
</gene>
<dbReference type="FunFam" id="3.40.50.11210:FF:000001">
    <property type="entry name" value="Ral GTPase-activating protein subunit alpha-1 isoform 1"/>
    <property type="match status" value="1"/>
</dbReference>